<gene>
    <name evidence="2" type="ORF">A2U01_0010591</name>
</gene>
<evidence type="ECO:0000313" key="3">
    <source>
        <dbReference type="Proteomes" id="UP000265520"/>
    </source>
</evidence>
<protein>
    <submittedName>
        <fullName evidence="2">Uncharacterized protein</fullName>
    </submittedName>
</protein>
<feature type="non-terminal residue" evidence="2">
    <location>
        <position position="1"/>
    </location>
</feature>
<proteinExistence type="predicted"/>
<reference evidence="2 3" key="1">
    <citation type="journal article" date="2018" name="Front. Plant Sci.">
        <title>Red Clover (Trifolium pratense) and Zigzag Clover (T. medium) - A Picture of Genomic Similarities and Differences.</title>
        <authorList>
            <person name="Dluhosova J."/>
            <person name="Istvanek J."/>
            <person name="Nedelnik J."/>
            <person name="Repkova J."/>
        </authorList>
    </citation>
    <scope>NUCLEOTIDE SEQUENCE [LARGE SCALE GENOMIC DNA]</scope>
    <source>
        <strain evidence="3">cv. 10/8</strain>
        <tissue evidence="2">Leaf</tissue>
    </source>
</reference>
<dbReference type="AlphaFoldDB" id="A0A392MQK1"/>
<accession>A0A392MQK1</accession>
<keyword evidence="3" id="KW-1185">Reference proteome</keyword>
<evidence type="ECO:0000256" key="1">
    <source>
        <dbReference type="SAM" id="MobiDB-lite"/>
    </source>
</evidence>
<feature type="region of interest" description="Disordered" evidence="1">
    <location>
        <begin position="1"/>
        <end position="26"/>
    </location>
</feature>
<name>A0A392MQK1_9FABA</name>
<sequence length="165" mass="19424">ISDQLQQDNEAHHIHQISEKESQTKQQKMLYESLRQPILRLLQYYPHTRSLKKYPYLSPYPRPHTRVGNNLCTHAHTLWVFKYPYPLPAFLFTRVWGWVFQTAAAGMGMISHTGTKTRPGLPPGQQWGILDNAQKPRRAMPLVKLSRRVRDHDRTRGRSPRRIFC</sequence>
<organism evidence="2 3">
    <name type="scientific">Trifolium medium</name>
    <dbReference type="NCBI Taxonomy" id="97028"/>
    <lineage>
        <taxon>Eukaryota</taxon>
        <taxon>Viridiplantae</taxon>
        <taxon>Streptophyta</taxon>
        <taxon>Embryophyta</taxon>
        <taxon>Tracheophyta</taxon>
        <taxon>Spermatophyta</taxon>
        <taxon>Magnoliopsida</taxon>
        <taxon>eudicotyledons</taxon>
        <taxon>Gunneridae</taxon>
        <taxon>Pentapetalae</taxon>
        <taxon>rosids</taxon>
        <taxon>fabids</taxon>
        <taxon>Fabales</taxon>
        <taxon>Fabaceae</taxon>
        <taxon>Papilionoideae</taxon>
        <taxon>50 kb inversion clade</taxon>
        <taxon>NPAAA clade</taxon>
        <taxon>Hologalegina</taxon>
        <taxon>IRL clade</taxon>
        <taxon>Trifolieae</taxon>
        <taxon>Trifolium</taxon>
    </lineage>
</organism>
<evidence type="ECO:0000313" key="2">
    <source>
        <dbReference type="EMBL" id="MCH89691.1"/>
    </source>
</evidence>
<comment type="caution">
    <text evidence="2">The sequence shown here is derived from an EMBL/GenBank/DDBJ whole genome shotgun (WGS) entry which is preliminary data.</text>
</comment>
<feature type="compositionally biased region" description="Basic and acidic residues" evidence="1">
    <location>
        <begin position="9"/>
        <end position="23"/>
    </location>
</feature>
<dbReference type="EMBL" id="LXQA010016668">
    <property type="protein sequence ID" value="MCH89691.1"/>
    <property type="molecule type" value="Genomic_DNA"/>
</dbReference>
<dbReference type="Proteomes" id="UP000265520">
    <property type="component" value="Unassembled WGS sequence"/>
</dbReference>